<dbReference type="FunFam" id="1.10.1300.10:FF:000001">
    <property type="entry name" value="Phosphodiesterase"/>
    <property type="match status" value="1"/>
</dbReference>
<feature type="binding site" evidence="14">
    <location>
        <begin position="88"/>
        <end position="92"/>
    </location>
    <ligand>
        <name>AMP</name>
        <dbReference type="ChEBI" id="CHEBI:456215"/>
    </ligand>
</feature>
<dbReference type="Gene3D" id="1.10.1300.10">
    <property type="entry name" value="3'5'-cyclic nucleotide phosphodiesterase, catalytic domain"/>
    <property type="match status" value="1"/>
</dbReference>
<evidence type="ECO:0000256" key="17">
    <source>
        <dbReference type="SAM" id="Phobius"/>
    </source>
</evidence>
<dbReference type="GO" id="GO:0046872">
    <property type="term" value="F:metal ion binding"/>
    <property type="evidence" value="ECO:0007669"/>
    <property type="project" value="UniProtKB-KW"/>
</dbReference>
<evidence type="ECO:0000256" key="11">
    <source>
        <dbReference type="ARBA" id="ARBA00023149"/>
    </source>
</evidence>
<comment type="catalytic activity">
    <reaction evidence="12">
        <text>3',5'-cyclic AMP + H2O = AMP + H(+)</text>
        <dbReference type="Rhea" id="RHEA:25277"/>
        <dbReference type="ChEBI" id="CHEBI:15377"/>
        <dbReference type="ChEBI" id="CHEBI:15378"/>
        <dbReference type="ChEBI" id="CHEBI:58165"/>
        <dbReference type="ChEBI" id="CHEBI:456215"/>
        <dbReference type="EC" id="3.1.4.53"/>
    </reaction>
    <physiologicalReaction direction="left-to-right" evidence="12">
        <dbReference type="Rhea" id="RHEA:25278"/>
    </physiologicalReaction>
</comment>
<feature type="transmembrane region" description="Helical" evidence="17">
    <location>
        <begin position="533"/>
        <end position="552"/>
    </location>
</feature>
<keyword evidence="11" id="KW-0114">cAMP</keyword>
<gene>
    <name evidence="19" type="ORF">DUI87_33545</name>
</gene>
<comment type="similarity">
    <text evidence="4">Belongs to the YIP1 family.</text>
</comment>
<dbReference type="EC" id="3.1.4.53" evidence="5"/>
<name>A0A3M0IQH6_HIRRU</name>
<dbReference type="AlphaFoldDB" id="A0A3M0IQH6"/>
<sequence length="629" mass="70240">MPLVDFFCETCAKPWLVGWWDQELDSLNKWGLNIFRVSEFSNNRSLSCIMFTIFQERELVRRFGIPERALLGYARALEQHYHADVAYHNSLHAADVLQSTHVLLAAPALDAVFTDLEVLAALFAAAIHDVDHPGYSELALLYNDESVLENHHLAVGFKLLQERDCDIFQNLSRRQRQALRQMVIDMVLATDMSKHMTLLADLKTMVETKKVTSSGVLLLDNYTDRIQVLRNMVHCADLSNPTKPLGLYRQWTERIMEEFYRQGDRERERGMEISPMCDKHSASVEKSQVGFIDFVAQPLWEAWAELVHPDAREMLQTLHENREWFQRRVPRSPSRPRSRRPPPPAPVPVSIPVPVPVPSMTPRAPSDLQEAPEPLSGASVTVPVPEPPEDGDDADTAELLPGQRQPRGFWTFEYYQTFFDVDTRQVLERIKASVLPVPGKNFVRHRLRNNPDLYGPFWICTTLALALAVSGDLSQLGAARGNPEHRYRPRFHHVPVAVTLVFSYAGLVPLGLWGGLRWARGGSGGSFSLLQTLSAYGYSLATLVPAAVLWALPVPWLRWAVLAVLAVPPALALAVTFWPPLRAGGAALGLLHALLALGCQLYFFEPLSSPGAGGVPSGIPPSNASHPSH</sequence>
<keyword evidence="10 17" id="KW-0472">Membrane</keyword>
<dbReference type="InterPro" id="IPR023088">
    <property type="entry name" value="PDEase"/>
</dbReference>
<keyword evidence="7 15" id="KW-0479">Metal-binding</keyword>
<feature type="binding site" evidence="14">
    <location>
        <position position="288"/>
    </location>
    <ligand>
        <name>AMP</name>
        <dbReference type="ChEBI" id="CHEBI:456215"/>
    </ligand>
</feature>
<evidence type="ECO:0000256" key="16">
    <source>
        <dbReference type="SAM" id="MobiDB-lite"/>
    </source>
</evidence>
<feature type="region of interest" description="Disordered" evidence="16">
    <location>
        <begin position="326"/>
        <end position="400"/>
    </location>
</feature>
<evidence type="ECO:0000256" key="2">
    <source>
        <dbReference type="ARBA" id="ARBA00004703"/>
    </source>
</evidence>
<evidence type="ECO:0000256" key="9">
    <source>
        <dbReference type="ARBA" id="ARBA00022989"/>
    </source>
</evidence>
<evidence type="ECO:0000256" key="5">
    <source>
        <dbReference type="ARBA" id="ARBA00012276"/>
    </source>
</evidence>
<dbReference type="SMART" id="SM00471">
    <property type="entry name" value="HDc"/>
    <property type="match status" value="1"/>
</dbReference>
<dbReference type="Proteomes" id="UP000269221">
    <property type="component" value="Unassembled WGS sequence"/>
</dbReference>
<dbReference type="GO" id="GO:0004115">
    <property type="term" value="F:3',5'-cyclic-AMP phosphodiesterase activity"/>
    <property type="evidence" value="ECO:0007669"/>
    <property type="project" value="UniProtKB-EC"/>
</dbReference>
<dbReference type="STRING" id="333673.A0A3M0IQH6"/>
<dbReference type="InterPro" id="IPR003607">
    <property type="entry name" value="HD/PDEase_dom"/>
</dbReference>
<dbReference type="Pfam" id="PF04893">
    <property type="entry name" value="Yip1"/>
    <property type="match status" value="1"/>
</dbReference>
<evidence type="ECO:0000256" key="6">
    <source>
        <dbReference type="ARBA" id="ARBA00022692"/>
    </source>
</evidence>
<feature type="transmembrane region" description="Helical" evidence="17">
    <location>
        <begin position="494"/>
        <end position="513"/>
    </location>
</feature>
<dbReference type="SUPFAM" id="SSF109604">
    <property type="entry name" value="HD-domain/PDEase-like"/>
    <property type="match status" value="1"/>
</dbReference>
<evidence type="ECO:0000256" key="3">
    <source>
        <dbReference type="ARBA" id="ARBA00009517"/>
    </source>
</evidence>
<feature type="binding site" evidence="15">
    <location>
        <position position="129"/>
    </location>
    <ligand>
        <name>Zn(2+)</name>
        <dbReference type="ChEBI" id="CHEBI:29105"/>
        <label>2</label>
    </ligand>
</feature>
<evidence type="ECO:0000256" key="10">
    <source>
        <dbReference type="ARBA" id="ARBA00023136"/>
    </source>
</evidence>
<evidence type="ECO:0000256" key="14">
    <source>
        <dbReference type="PIRSR" id="PIRSR623088-2"/>
    </source>
</evidence>
<feature type="binding site" evidence="15">
    <location>
        <position position="129"/>
    </location>
    <ligand>
        <name>Zn(2+)</name>
        <dbReference type="ChEBI" id="CHEBI:29105"/>
        <label>1</label>
    </ligand>
</feature>
<evidence type="ECO:0000313" key="19">
    <source>
        <dbReference type="EMBL" id="RMB90090.1"/>
    </source>
</evidence>
<reference evidence="19 20" key="1">
    <citation type="submission" date="2018-07" db="EMBL/GenBank/DDBJ databases">
        <title>A high quality draft genome assembly of the barn swallow (H. rustica rustica).</title>
        <authorList>
            <person name="Formenti G."/>
            <person name="Chiara M."/>
            <person name="Poveda L."/>
            <person name="Francoijs K.-J."/>
            <person name="Bonisoli-Alquati A."/>
            <person name="Canova L."/>
            <person name="Gianfranceschi L."/>
            <person name="Horner D.S."/>
            <person name="Saino N."/>
        </authorList>
    </citation>
    <scope>NUCLEOTIDE SEQUENCE [LARGE SCALE GENOMIC DNA]</scope>
    <source>
        <strain evidence="19">Chelidonia</strain>
        <tissue evidence="19">Blood</tissue>
    </source>
</reference>
<protein>
    <recommendedName>
        <fullName evidence="5">3',5'-cyclic-AMP phosphodiesterase</fullName>
        <ecNumber evidence="5">3.1.4.53</ecNumber>
    </recommendedName>
</protein>
<dbReference type="PRINTS" id="PR00387">
    <property type="entry name" value="PDIESTERASE1"/>
</dbReference>
<evidence type="ECO:0000256" key="1">
    <source>
        <dbReference type="ARBA" id="ARBA00004141"/>
    </source>
</evidence>
<dbReference type="EMBL" id="QRBI01000260">
    <property type="protein sequence ID" value="RMB90090.1"/>
    <property type="molecule type" value="Genomic_DNA"/>
</dbReference>
<comment type="subcellular location">
    <subcellularLocation>
        <location evidence="1">Membrane</location>
        <topology evidence="1">Multi-pass membrane protein</topology>
    </subcellularLocation>
</comment>
<evidence type="ECO:0000256" key="7">
    <source>
        <dbReference type="ARBA" id="ARBA00022723"/>
    </source>
</evidence>
<evidence type="ECO:0000256" key="12">
    <source>
        <dbReference type="ARBA" id="ARBA00033681"/>
    </source>
</evidence>
<evidence type="ECO:0000256" key="8">
    <source>
        <dbReference type="ARBA" id="ARBA00022801"/>
    </source>
</evidence>
<feature type="binding site" evidence="14">
    <location>
        <position position="237"/>
    </location>
    <ligand>
        <name>AMP</name>
        <dbReference type="ChEBI" id="CHEBI:456215"/>
    </ligand>
</feature>
<dbReference type="InterPro" id="IPR006977">
    <property type="entry name" value="Yip1_dom"/>
</dbReference>
<comment type="caution">
    <text evidence="19">The sequence shown here is derived from an EMBL/GenBank/DDBJ whole genome shotgun (WGS) entry which is preliminary data.</text>
</comment>
<feature type="binding site" evidence="15">
    <location>
        <position position="128"/>
    </location>
    <ligand>
        <name>Zn(2+)</name>
        <dbReference type="ChEBI" id="CHEBI:29105"/>
        <label>1</label>
    </ligand>
</feature>
<feature type="binding site" evidence="15">
    <location>
        <position position="92"/>
    </location>
    <ligand>
        <name>Zn(2+)</name>
        <dbReference type="ChEBI" id="CHEBI:29105"/>
        <label>1</label>
    </ligand>
</feature>
<feature type="domain" description="PDEase" evidence="18">
    <location>
        <begin position="12"/>
        <end position="332"/>
    </location>
</feature>
<accession>A0A3M0IQH6</accession>
<keyword evidence="6 17" id="KW-0812">Transmembrane</keyword>
<feature type="binding site" evidence="14">
    <location>
        <position position="129"/>
    </location>
    <ligand>
        <name>AMP</name>
        <dbReference type="ChEBI" id="CHEBI:456215"/>
    </ligand>
</feature>
<comment type="pathway">
    <text evidence="2">Purine metabolism; 3',5'-cyclic AMP degradation; AMP from 3',5'-cyclic AMP: step 1/1.</text>
</comment>
<proteinExistence type="inferred from homology"/>
<feature type="transmembrane region" description="Helical" evidence="17">
    <location>
        <begin position="559"/>
        <end position="578"/>
    </location>
</feature>
<dbReference type="PANTHER" id="PTHR11347">
    <property type="entry name" value="CYCLIC NUCLEOTIDE PHOSPHODIESTERASE"/>
    <property type="match status" value="1"/>
</dbReference>
<dbReference type="Pfam" id="PF00233">
    <property type="entry name" value="PDEase_I"/>
    <property type="match status" value="1"/>
</dbReference>
<comment type="similarity">
    <text evidence="3">Belongs to the cyclic nucleotide phosphodiesterase family. PDE4 subfamily.</text>
</comment>
<evidence type="ECO:0000313" key="20">
    <source>
        <dbReference type="Proteomes" id="UP000269221"/>
    </source>
</evidence>
<evidence type="ECO:0000259" key="18">
    <source>
        <dbReference type="PROSITE" id="PS51845"/>
    </source>
</evidence>
<dbReference type="InterPro" id="IPR002073">
    <property type="entry name" value="PDEase_catalytic_dom"/>
</dbReference>
<evidence type="ECO:0000256" key="15">
    <source>
        <dbReference type="PIRSR" id="PIRSR623088-3"/>
    </source>
</evidence>
<feature type="transmembrane region" description="Helical" evidence="17">
    <location>
        <begin position="584"/>
        <end position="604"/>
    </location>
</feature>
<feature type="binding site" evidence="15">
    <location>
        <position position="237"/>
    </location>
    <ligand>
        <name>Zn(2+)</name>
        <dbReference type="ChEBI" id="CHEBI:29105"/>
        <label>1</label>
    </ligand>
</feature>
<feature type="compositionally biased region" description="Pro residues" evidence="16">
    <location>
        <begin position="341"/>
        <end position="359"/>
    </location>
</feature>
<keyword evidence="20" id="KW-1185">Reference proteome</keyword>
<feature type="compositionally biased region" description="Acidic residues" evidence="16">
    <location>
        <begin position="387"/>
        <end position="396"/>
    </location>
</feature>
<dbReference type="OrthoDB" id="189220at2759"/>
<dbReference type="PROSITE" id="PS51845">
    <property type="entry name" value="PDEASE_I_2"/>
    <property type="match status" value="1"/>
</dbReference>
<keyword evidence="8" id="KW-0378">Hydrolase</keyword>
<feature type="compositionally biased region" description="Basic residues" evidence="16">
    <location>
        <begin position="328"/>
        <end position="340"/>
    </location>
</feature>
<evidence type="ECO:0000256" key="13">
    <source>
        <dbReference type="PIRSR" id="PIRSR623088-1"/>
    </source>
</evidence>
<keyword evidence="9 17" id="KW-1133">Transmembrane helix</keyword>
<organism evidence="19 20">
    <name type="scientific">Hirundo rustica rustica</name>
    <dbReference type="NCBI Taxonomy" id="333673"/>
    <lineage>
        <taxon>Eukaryota</taxon>
        <taxon>Metazoa</taxon>
        <taxon>Chordata</taxon>
        <taxon>Craniata</taxon>
        <taxon>Vertebrata</taxon>
        <taxon>Euteleostomi</taxon>
        <taxon>Archelosauria</taxon>
        <taxon>Archosauria</taxon>
        <taxon>Dinosauria</taxon>
        <taxon>Saurischia</taxon>
        <taxon>Theropoda</taxon>
        <taxon>Coelurosauria</taxon>
        <taxon>Aves</taxon>
        <taxon>Neognathae</taxon>
        <taxon>Neoaves</taxon>
        <taxon>Telluraves</taxon>
        <taxon>Australaves</taxon>
        <taxon>Passeriformes</taxon>
        <taxon>Sylvioidea</taxon>
        <taxon>Hirundinidae</taxon>
        <taxon>Hirundo</taxon>
    </lineage>
</organism>
<dbReference type="GO" id="GO:0007165">
    <property type="term" value="P:signal transduction"/>
    <property type="evidence" value="ECO:0007669"/>
    <property type="project" value="InterPro"/>
</dbReference>
<dbReference type="InterPro" id="IPR036971">
    <property type="entry name" value="PDEase_catalytic_dom_sf"/>
</dbReference>
<dbReference type="CDD" id="cd00077">
    <property type="entry name" value="HDc"/>
    <property type="match status" value="1"/>
</dbReference>
<evidence type="ECO:0000256" key="4">
    <source>
        <dbReference type="ARBA" id="ARBA00010596"/>
    </source>
</evidence>
<feature type="active site" description="Proton donor" evidence="13">
    <location>
        <position position="88"/>
    </location>
</feature>
<dbReference type="GO" id="GO:0016020">
    <property type="term" value="C:membrane"/>
    <property type="evidence" value="ECO:0007669"/>
    <property type="project" value="UniProtKB-SubCell"/>
</dbReference>